<organism evidence="2 3">
    <name type="scientific">Mucor flavus</name>
    <dbReference type="NCBI Taxonomy" id="439312"/>
    <lineage>
        <taxon>Eukaryota</taxon>
        <taxon>Fungi</taxon>
        <taxon>Fungi incertae sedis</taxon>
        <taxon>Mucoromycota</taxon>
        <taxon>Mucoromycotina</taxon>
        <taxon>Mucoromycetes</taxon>
        <taxon>Mucorales</taxon>
        <taxon>Mucorineae</taxon>
        <taxon>Mucoraceae</taxon>
        <taxon>Mucor</taxon>
    </lineage>
</organism>
<comment type="caution">
    <text evidence="2">The sequence shown here is derived from an EMBL/GenBank/DDBJ whole genome shotgun (WGS) entry which is preliminary data.</text>
</comment>
<gene>
    <name evidence="2" type="ORF">MFLAVUS_001764</name>
</gene>
<evidence type="ECO:0000256" key="1">
    <source>
        <dbReference type="SAM" id="Coils"/>
    </source>
</evidence>
<feature type="coiled-coil region" evidence="1">
    <location>
        <begin position="167"/>
        <end position="208"/>
    </location>
</feature>
<evidence type="ECO:0000313" key="3">
    <source>
        <dbReference type="Proteomes" id="UP001473302"/>
    </source>
</evidence>
<sequence length="247" mass="29381">MSTNVWPPEYSKYTGNLFSMKPHYNESELYKALEEESKNPQAPESYRHILSKVVSDVKELSQQSKLDRLELEKISTKNSQYCEYVKAAEKNYEHLAELYKSEHKLNLDQQERILELEIKLKQLEETQLLREQRVKQQVEQMQLVHSDKLARQREEFTRSANKQALGRKNIEDQLIIKDNELMEIKKKVQDMEARLIQLENQRVEKAKETEHFKGENAQLKLLLTYLQPPQQQQNSAQQQQQQHAQQF</sequence>
<dbReference type="EMBL" id="BAABUK010000003">
    <property type="protein sequence ID" value="GAA5808373.1"/>
    <property type="molecule type" value="Genomic_DNA"/>
</dbReference>
<dbReference type="Proteomes" id="UP001473302">
    <property type="component" value="Unassembled WGS sequence"/>
</dbReference>
<keyword evidence="3" id="KW-1185">Reference proteome</keyword>
<accession>A0ABP9YND3</accession>
<name>A0ABP9YND3_9FUNG</name>
<keyword evidence="1" id="KW-0175">Coiled coil</keyword>
<proteinExistence type="predicted"/>
<protein>
    <submittedName>
        <fullName evidence="2">Uncharacterized protein</fullName>
    </submittedName>
</protein>
<reference evidence="2 3" key="1">
    <citation type="submission" date="2024-04" db="EMBL/GenBank/DDBJ databases">
        <title>genome sequences of Mucor flavus KT1a and Helicostylum pulchrum KT1b strains isolated from the surface of a dry-aged beef.</title>
        <authorList>
            <person name="Toyotome T."/>
            <person name="Hosono M."/>
            <person name="Torimaru M."/>
            <person name="Fukuda K."/>
            <person name="Mikami N."/>
        </authorList>
    </citation>
    <scope>NUCLEOTIDE SEQUENCE [LARGE SCALE GENOMIC DNA]</scope>
    <source>
        <strain evidence="2 3">KT1a</strain>
    </source>
</reference>
<evidence type="ECO:0000313" key="2">
    <source>
        <dbReference type="EMBL" id="GAA5808373.1"/>
    </source>
</evidence>